<protein>
    <submittedName>
        <fullName evidence="1">Uncharacterized protein</fullName>
    </submittedName>
</protein>
<organism evidence="1 2">
    <name type="scientific">Cedecea neteri</name>
    <dbReference type="NCBI Taxonomy" id="158822"/>
    <lineage>
        <taxon>Bacteria</taxon>
        <taxon>Pseudomonadati</taxon>
        <taxon>Pseudomonadota</taxon>
        <taxon>Gammaproteobacteria</taxon>
        <taxon>Enterobacterales</taxon>
        <taxon>Enterobacteriaceae</taxon>
        <taxon>Cedecea</taxon>
    </lineage>
</organism>
<dbReference type="EMBL" id="UAVU01000011">
    <property type="protein sequence ID" value="SQC93768.1"/>
    <property type="molecule type" value="Genomic_DNA"/>
</dbReference>
<proteinExistence type="predicted"/>
<dbReference type="Proteomes" id="UP000251197">
    <property type="component" value="Unassembled WGS sequence"/>
</dbReference>
<accession>A0A2X3INE6</accession>
<evidence type="ECO:0000313" key="1">
    <source>
        <dbReference type="EMBL" id="SQC93768.1"/>
    </source>
</evidence>
<sequence>MEDTTVSLGKNNTHMLSQTYFYSDSLISFLTQ</sequence>
<evidence type="ECO:0000313" key="2">
    <source>
        <dbReference type="Proteomes" id="UP000251197"/>
    </source>
</evidence>
<reference evidence="1 2" key="1">
    <citation type="submission" date="2018-06" db="EMBL/GenBank/DDBJ databases">
        <authorList>
            <consortium name="Pathogen Informatics"/>
            <person name="Doyle S."/>
        </authorList>
    </citation>
    <scope>NUCLEOTIDE SEQUENCE [LARGE SCALE GENOMIC DNA]</scope>
    <source>
        <strain evidence="1 2">NCTC12120</strain>
    </source>
</reference>
<name>A0A2X3INE6_9ENTR</name>
<dbReference type="AlphaFoldDB" id="A0A2X3INE6"/>
<gene>
    <name evidence="1" type="ORF">NCTC12120_06883</name>
</gene>